<dbReference type="EMBL" id="CP015249">
    <property type="protein sequence ID" value="ANB16335.1"/>
    <property type="molecule type" value="Genomic_DNA"/>
</dbReference>
<organism evidence="2 3">
    <name type="scientific">Dokdonella koreensis DS-123</name>
    <dbReference type="NCBI Taxonomy" id="1300342"/>
    <lineage>
        <taxon>Bacteria</taxon>
        <taxon>Pseudomonadati</taxon>
        <taxon>Pseudomonadota</taxon>
        <taxon>Gammaproteobacteria</taxon>
        <taxon>Lysobacterales</taxon>
        <taxon>Rhodanobacteraceae</taxon>
        <taxon>Dokdonella</taxon>
    </lineage>
</organism>
<proteinExistence type="predicted"/>
<dbReference type="Proteomes" id="UP000076830">
    <property type="component" value="Chromosome"/>
</dbReference>
<feature type="compositionally biased region" description="Basic and acidic residues" evidence="1">
    <location>
        <begin position="1"/>
        <end position="14"/>
    </location>
</feature>
<gene>
    <name evidence="2" type="ORF">I596_298</name>
</gene>
<protein>
    <submittedName>
        <fullName evidence="2">Uncharacterized protein</fullName>
    </submittedName>
</protein>
<reference evidence="2 3" key="1">
    <citation type="submission" date="2016-04" db="EMBL/GenBank/DDBJ databases">
        <title>Complete genome sequence of Dokdonella koreensis DS-123T.</title>
        <authorList>
            <person name="Kim J.F."/>
            <person name="Lee H."/>
            <person name="Kwak M.-J."/>
        </authorList>
    </citation>
    <scope>NUCLEOTIDE SEQUENCE [LARGE SCALE GENOMIC DNA]</scope>
    <source>
        <strain evidence="2 3">DS-123</strain>
    </source>
</reference>
<evidence type="ECO:0000256" key="1">
    <source>
        <dbReference type="SAM" id="MobiDB-lite"/>
    </source>
</evidence>
<sequence>MGARGDHRVGRHEGALGTHAARGGQPGAGACKAGCGPTLHQCHLRISSIVAVPRRQSRGSPPTMDVQTAAGMPVA</sequence>
<keyword evidence="3" id="KW-1185">Reference proteome</keyword>
<feature type="region of interest" description="Disordered" evidence="1">
    <location>
        <begin position="1"/>
        <end position="30"/>
    </location>
</feature>
<evidence type="ECO:0000313" key="2">
    <source>
        <dbReference type="EMBL" id="ANB16335.1"/>
    </source>
</evidence>
<feature type="region of interest" description="Disordered" evidence="1">
    <location>
        <begin position="53"/>
        <end position="75"/>
    </location>
</feature>
<accession>A0A167GAE1</accession>
<evidence type="ECO:0000313" key="3">
    <source>
        <dbReference type="Proteomes" id="UP000076830"/>
    </source>
</evidence>
<dbReference type="AlphaFoldDB" id="A0A167GAE1"/>
<name>A0A167GAE1_9GAMM</name>
<dbReference type="KEGG" id="dko:I596_298"/>